<dbReference type="AlphaFoldDB" id="A0A858RQ23"/>
<gene>
    <name evidence="2" type="ORF">HHL09_22825</name>
</gene>
<evidence type="ECO:0000256" key="1">
    <source>
        <dbReference type="SAM" id="MobiDB-lite"/>
    </source>
</evidence>
<sequence>MSEDSVDQPTPAEAPATKVARKRPSVRKAAKAKPAPEAEAAPTPAVVEAPAPAAPAEPRPERKEQSVPAEIAASSSHSEGGSDGHDAGRIALLVETPAGEPGGNSKKRRRRKKKHGQQGAQGQPQGNHSHSQQQHPHAVVPHGEAPPQASQQTSEHAHAPAAQAMHAAPRPKLDPEQVAKKAWKIFQAEVGEEGLALIDDHDAREISRRCFRLAEIFLEEAARRNR</sequence>
<dbReference type="Proteomes" id="UP000501812">
    <property type="component" value="Chromosome"/>
</dbReference>
<protein>
    <submittedName>
        <fullName evidence="2">Uncharacterized protein</fullName>
    </submittedName>
</protein>
<feature type="compositionally biased region" description="Basic residues" evidence="1">
    <location>
        <begin position="19"/>
        <end position="31"/>
    </location>
</feature>
<feature type="compositionally biased region" description="Basic residues" evidence="1">
    <location>
        <begin position="105"/>
        <end position="116"/>
    </location>
</feature>
<feature type="region of interest" description="Disordered" evidence="1">
    <location>
        <begin position="1"/>
        <end position="176"/>
    </location>
</feature>
<reference evidence="2 3" key="1">
    <citation type="submission" date="2020-04" db="EMBL/GenBank/DDBJ databases">
        <title>Luteolibacter sp. G-1-1-1 isolated from soil.</title>
        <authorList>
            <person name="Dahal R.H."/>
        </authorList>
    </citation>
    <scope>NUCLEOTIDE SEQUENCE [LARGE SCALE GENOMIC DNA]</scope>
    <source>
        <strain evidence="2 3">G-1-1-1</strain>
    </source>
</reference>
<dbReference type="EMBL" id="CP051774">
    <property type="protein sequence ID" value="QJE98498.1"/>
    <property type="molecule type" value="Genomic_DNA"/>
</dbReference>
<organism evidence="2 3">
    <name type="scientific">Luteolibacter luteus</name>
    <dbReference type="NCBI Taxonomy" id="2728835"/>
    <lineage>
        <taxon>Bacteria</taxon>
        <taxon>Pseudomonadati</taxon>
        <taxon>Verrucomicrobiota</taxon>
        <taxon>Verrucomicrobiia</taxon>
        <taxon>Verrucomicrobiales</taxon>
        <taxon>Verrucomicrobiaceae</taxon>
        <taxon>Luteolibacter</taxon>
    </lineage>
</organism>
<feature type="compositionally biased region" description="Low complexity" evidence="1">
    <location>
        <begin position="69"/>
        <end position="79"/>
    </location>
</feature>
<evidence type="ECO:0000313" key="2">
    <source>
        <dbReference type="EMBL" id="QJE98498.1"/>
    </source>
</evidence>
<dbReference type="KEGG" id="luo:HHL09_22825"/>
<evidence type="ECO:0000313" key="3">
    <source>
        <dbReference type="Proteomes" id="UP000501812"/>
    </source>
</evidence>
<keyword evidence="3" id="KW-1185">Reference proteome</keyword>
<feature type="compositionally biased region" description="Low complexity" evidence="1">
    <location>
        <begin position="159"/>
        <end position="170"/>
    </location>
</feature>
<feature type="compositionally biased region" description="Low complexity" evidence="1">
    <location>
        <begin position="32"/>
        <end position="51"/>
    </location>
</feature>
<name>A0A858RQ23_9BACT</name>
<dbReference type="RefSeq" id="WP_169456985.1">
    <property type="nucleotide sequence ID" value="NZ_CP051774.1"/>
</dbReference>
<accession>A0A858RQ23</accession>
<proteinExistence type="predicted"/>
<feature type="compositionally biased region" description="Low complexity" evidence="1">
    <location>
        <begin position="117"/>
        <end position="126"/>
    </location>
</feature>